<keyword evidence="2" id="KW-1185">Reference proteome</keyword>
<dbReference type="Proteomes" id="UP000595140">
    <property type="component" value="Unassembled WGS sequence"/>
</dbReference>
<proteinExistence type="predicted"/>
<sequence length="73" mass="8470">MSRALYQFPHMPSKRRPEDLEISNVYALLPMKRLCSIVTASNADMLFLAADEDLDIYYSTPQINLKHHFKSII</sequence>
<organism evidence="1 2">
    <name type="scientific">Cuscuta campestris</name>
    <dbReference type="NCBI Taxonomy" id="132261"/>
    <lineage>
        <taxon>Eukaryota</taxon>
        <taxon>Viridiplantae</taxon>
        <taxon>Streptophyta</taxon>
        <taxon>Embryophyta</taxon>
        <taxon>Tracheophyta</taxon>
        <taxon>Spermatophyta</taxon>
        <taxon>Magnoliopsida</taxon>
        <taxon>eudicotyledons</taxon>
        <taxon>Gunneridae</taxon>
        <taxon>Pentapetalae</taxon>
        <taxon>asterids</taxon>
        <taxon>lamiids</taxon>
        <taxon>Solanales</taxon>
        <taxon>Convolvulaceae</taxon>
        <taxon>Cuscuteae</taxon>
        <taxon>Cuscuta</taxon>
        <taxon>Cuscuta subgen. Grammica</taxon>
        <taxon>Cuscuta sect. Cleistogrammica</taxon>
    </lineage>
</organism>
<evidence type="ECO:0000313" key="2">
    <source>
        <dbReference type="Proteomes" id="UP000595140"/>
    </source>
</evidence>
<name>A0A484MQ06_9ASTE</name>
<evidence type="ECO:0000313" key="1">
    <source>
        <dbReference type="EMBL" id="VFQ90962.1"/>
    </source>
</evidence>
<dbReference type="AlphaFoldDB" id="A0A484MQ06"/>
<dbReference type="EMBL" id="OOIL02004257">
    <property type="protein sequence ID" value="VFQ90962.1"/>
    <property type="molecule type" value="Genomic_DNA"/>
</dbReference>
<gene>
    <name evidence="1" type="ORF">CCAM_LOCUS32738</name>
</gene>
<dbReference type="OrthoDB" id="1922322at2759"/>
<accession>A0A484MQ06</accession>
<reference evidence="1 2" key="1">
    <citation type="submission" date="2018-04" db="EMBL/GenBank/DDBJ databases">
        <authorList>
            <person name="Vogel A."/>
        </authorList>
    </citation>
    <scope>NUCLEOTIDE SEQUENCE [LARGE SCALE GENOMIC DNA]</scope>
</reference>
<protein>
    <submittedName>
        <fullName evidence="1">Uncharacterized protein</fullName>
    </submittedName>
</protein>